<dbReference type="InterPro" id="IPR000994">
    <property type="entry name" value="Pept_M24"/>
</dbReference>
<feature type="domain" description="Creatinase N-terminal" evidence="14">
    <location>
        <begin position="79"/>
        <end position="222"/>
    </location>
</feature>
<evidence type="ECO:0000256" key="7">
    <source>
        <dbReference type="ARBA" id="ARBA00022490"/>
    </source>
</evidence>
<dbReference type="InterPro" id="IPR036005">
    <property type="entry name" value="Creatinase/aminopeptidase-like"/>
</dbReference>
<evidence type="ECO:0000313" key="17">
    <source>
        <dbReference type="Proteomes" id="UP000094336"/>
    </source>
</evidence>
<dbReference type="CDD" id="cd01085">
    <property type="entry name" value="APP"/>
    <property type="match status" value="1"/>
</dbReference>
<keyword evidence="8" id="KW-0645">Protease</keyword>
<dbReference type="InterPro" id="IPR032416">
    <property type="entry name" value="Peptidase_M24_C"/>
</dbReference>
<protein>
    <recommendedName>
        <fullName evidence="5">Xaa-Pro aminopeptidase</fullName>
        <ecNumber evidence="5">3.4.11.9</ecNumber>
    </recommendedName>
</protein>
<comment type="cofactor">
    <cofactor evidence="2">
        <name>Mn(2+)</name>
        <dbReference type="ChEBI" id="CHEBI:29035"/>
    </cofactor>
</comment>
<feature type="compositionally biased region" description="Polar residues" evidence="12">
    <location>
        <begin position="39"/>
        <end position="55"/>
    </location>
</feature>
<evidence type="ECO:0000259" key="14">
    <source>
        <dbReference type="Pfam" id="PF01321"/>
    </source>
</evidence>
<dbReference type="Gene3D" id="3.90.230.10">
    <property type="entry name" value="Creatinase/methionine aminopeptidase superfamily"/>
    <property type="match status" value="1"/>
</dbReference>
<keyword evidence="10" id="KW-0378">Hydrolase</keyword>
<evidence type="ECO:0000256" key="3">
    <source>
        <dbReference type="ARBA" id="ARBA00004496"/>
    </source>
</evidence>
<organism evidence="16 17">
    <name type="scientific">Babjeviella inositovora NRRL Y-12698</name>
    <dbReference type="NCBI Taxonomy" id="984486"/>
    <lineage>
        <taxon>Eukaryota</taxon>
        <taxon>Fungi</taxon>
        <taxon>Dikarya</taxon>
        <taxon>Ascomycota</taxon>
        <taxon>Saccharomycotina</taxon>
        <taxon>Pichiomycetes</taxon>
        <taxon>Serinales incertae sedis</taxon>
        <taxon>Babjeviella</taxon>
    </lineage>
</organism>
<dbReference type="FunFam" id="3.40.350.10:FF:000015">
    <property type="entry name" value="Xaa-Pro aminopeptidase app-1"/>
    <property type="match status" value="1"/>
</dbReference>
<dbReference type="InterPro" id="IPR033740">
    <property type="entry name" value="Pept_M24B"/>
</dbReference>
<gene>
    <name evidence="16" type="ORF">BABINDRAFT_38277</name>
</gene>
<keyword evidence="7" id="KW-0963">Cytoplasm</keyword>
<proteinExistence type="inferred from homology"/>
<comment type="similarity">
    <text evidence="4">Belongs to the peptidase M24B family.</text>
</comment>
<evidence type="ECO:0000256" key="6">
    <source>
        <dbReference type="ARBA" id="ARBA00022438"/>
    </source>
</evidence>
<dbReference type="SUPFAM" id="SSF55920">
    <property type="entry name" value="Creatinase/aminopeptidase"/>
    <property type="match status" value="1"/>
</dbReference>
<evidence type="ECO:0000256" key="12">
    <source>
        <dbReference type="SAM" id="MobiDB-lite"/>
    </source>
</evidence>
<evidence type="ECO:0000256" key="5">
    <source>
        <dbReference type="ARBA" id="ARBA00012574"/>
    </source>
</evidence>
<dbReference type="GO" id="GO:0000122">
    <property type="term" value="P:negative regulation of transcription by RNA polymerase II"/>
    <property type="evidence" value="ECO:0007669"/>
    <property type="project" value="EnsemblFungi"/>
</dbReference>
<evidence type="ECO:0000256" key="1">
    <source>
        <dbReference type="ARBA" id="ARBA00001424"/>
    </source>
</evidence>
<keyword evidence="6" id="KW-0031">Aminopeptidase</keyword>
<dbReference type="InterPro" id="IPR000587">
    <property type="entry name" value="Creatinase_N"/>
</dbReference>
<dbReference type="RefSeq" id="XP_018984491.1">
    <property type="nucleotide sequence ID" value="XM_019131864.1"/>
</dbReference>
<reference evidence="17" key="1">
    <citation type="submission" date="2016-05" db="EMBL/GenBank/DDBJ databases">
        <title>Comparative genomics of biotechnologically important yeasts.</title>
        <authorList>
            <consortium name="DOE Joint Genome Institute"/>
            <person name="Riley R."/>
            <person name="Haridas S."/>
            <person name="Wolfe K.H."/>
            <person name="Lopes M.R."/>
            <person name="Hittinger C.T."/>
            <person name="Goker M."/>
            <person name="Salamov A."/>
            <person name="Wisecaver J."/>
            <person name="Long T.M."/>
            <person name="Aerts A.L."/>
            <person name="Barry K."/>
            <person name="Choi C."/>
            <person name="Clum A."/>
            <person name="Coughlan A.Y."/>
            <person name="Deshpande S."/>
            <person name="Douglass A.P."/>
            <person name="Hanson S.J."/>
            <person name="Klenk H.-P."/>
            <person name="Labutti K."/>
            <person name="Lapidus A."/>
            <person name="Lindquist E."/>
            <person name="Lipzen A."/>
            <person name="Meier-Kolthoff J.P."/>
            <person name="Ohm R.A."/>
            <person name="Otillar R.P."/>
            <person name="Pangilinan J."/>
            <person name="Peng Y."/>
            <person name="Rokas A."/>
            <person name="Rosa C.A."/>
            <person name="Scheuner C."/>
            <person name="Sibirny A.A."/>
            <person name="Slot J.C."/>
            <person name="Stielow J.B."/>
            <person name="Sun H."/>
            <person name="Kurtzman C.P."/>
            <person name="Blackwell M."/>
            <person name="Grigoriev I.V."/>
            <person name="Jeffries T.W."/>
        </authorList>
    </citation>
    <scope>NUCLEOTIDE SEQUENCE [LARGE SCALE GENOMIC DNA]</scope>
    <source>
        <strain evidence="17">NRRL Y-12698</strain>
    </source>
</reference>
<evidence type="ECO:0000256" key="11">
    <source>
        <dbReference type="ARBA" id="ARBA00023211"/>
    </source>
</evidence>
<evidence type="ECO:0000256" key="9">
    <source>
        <dbReference type="ARBA" id="ARBA00022723"/>
    </source>
</evidence>
<evidence type="ECO:0000256" key="2">
    <source>
        <dbReference type="ARBA" id="ARBA00001936"/>
    </source>
</evidence>
<name>A0A1E3QNA5_9ASCO</name>
<dbReference type="OrthoDB" id="9995434at2759"/>
<dbReference type="STRING" id="984486.A0A1E3QNA5"/>
<dbReference type="GO" id="GO:0005829">
    <property type="term" value="C:cytosol"/>
    <property type="evidence" value="ECO:0007669"/>
    <property type="project" value="EnsemblFungi"/>
</dbReference>
<dbReference type="SUPFAM" id="SSF53092">
    <property type="entry name" value="Creatinase/prolidase N-terminal domain"/>
    <property type="match status" value="1"/>
</dbReference>
<dbReference type="PANTHER" id="PTHR43763">
    <property type="entry name" value="XAA-PRO AMINOPEPTIDASE 1"/>
    <property type="match status" value="1"/>
</dbReference>
<dbReference type="Pfam" id="PF16189">
    <property type="entry name" value="Creatinase_N_2"/>
    <property type="match status" value="1"/>
</dbReference>
<evidence type="ECO:0000256" key="4">
    <source>
        <dbReference type="ARBA" id="ARBA00008766"/>
    </source>
</evidence>
<keyword evidence="11" id="KW-0464">Manganese</keyword>
<feature type="region of interest" description="Disordered" evidence="12">
    <location>
        <begin position="33"/>
        <end position="55"/>
    </location>
</feature>
<dbReference type="EMBL" id="KV454433">
    <property type="protein sequence ID" value="ODQ79163.1"/>
    <property type="molecule type" value="Genomic_DNA"/>
</dbReference>
<dbReference type="GO" id="GO:0070006">
    <property type="term" value="F:metalloaminopeptidase activity"/>
    <property type="evidence" value="ECO:0007669"/>
    <property type="project" value="InterPro"/>
</dbReference>
<feature type="domain" description="Peptidase M24" evidence="13">
    <location>
        <begin position="408"/>
        <end position="627"/>
    </location>
</feature>
<dbReference type="GO" id="GO:0046872">
    <property type="term" value="F:metal ion binding"/>
    <property type="evidence" value="ECO:0007669"/>
    <property type="project" value="UniProtKB-KW"/>
</dbReference>
<dbReference type="FunFam" id="3.90.230.10:FF:000007">
    <property type="entry name" value="Xaa-Pro aminopeptidase P"/>
    <property type="match status" value="1"/>
</dbReference>
<evidence type="ECO:0000256" key="10">
    <source>
        <dbReference type="ARBA" id="ARBA00022801"/>
    </source>
</evidence>
<dbReference type="Pfam" id="PF01321">
    <property type="entry name" value="Creatinase_N"/>
    <property type="match status" value="1"/>
</dbReference>
<evidence type="ECO:0000256" key="8">
    <source>
        <dbReference type="ARBA" id="ARBA00022670"/>
    </source>
</evidence>
<dbReference type="Pfam" id="PF00557">
    <property type="entry name" value="Peptidase_M24"/>
    <property type="match status" value="1"/>
</dbReference>
<accession>A0A1E3QNA5</accession>
<dbReference type="Gene3D" id="3.40.350.10">
    <property type="entry name" value="Creatinase/prolidase N-terminal domain"/>
    <property type="match status" value="2"/>
</dbReference>
<dbReference type="EC" id="3.4.11.9" evidence="5"/>
<comment type="subcellular location">
    <subcellularLocation>
        <location evidence="3">Cytoplasm</location>
    </subcellularLocation>
</comment>
<comment type="catalytic activity">
    <reaction evidence="1">
        <text>Release of any N-terminal amino acid, including proline, that is linked to proline, even from a dipeptide or tripeptide.</text>
        <dbReference type="EC" id="3.4.11.9"/>
    </reaction>
</comment>
<dbReference type="GO" id="GO:0006508">
    <property type="term" value="P:proteolysis"/>
    <property type="evidence" value="ECO:0007669"/>
    <property type="project" value="UniProtKB-KW"/>
</dbReference>
<evidence type="ECO:0000313" key="16">
    <source>
        <dbReference type="EMBL" id="ODQ79163.1"/>
    </source>
</evidence>
<feature type="domain" description="Peptidase M24 C-terminal" evidence="15">
    <location>
        <begin position="642"/>
        <end position="704"/>
    </location>
</feature>
<keyword evidence="17" id="KW-1185">Reference proteome</keyword>
<dbReference type="InterPro" id="IPR029149">
    <property type="entry name" value="Creatin/AminoP/Spt16_N"/>
</dbReference>
<evidence type="ECO:0000259" key="13">
    <source>
        <dbReference type="Pfam" id="PF00557"/>
    </source>
</evidence>
<dbReference type="AlphaFoldDB" id="A0A1E3QNA5"/>
<dbReference type="PANTHER" id="PTHR43763:SF6">
    <property type="entry name" value="XAA-PRO AMINOPEPTIDASE 1"/>
    <property type="match status" value="1"/>
</dbReference>
<evidence type="ECO:0000259" key="15">
    <source>
        <dbReference type="Pfam" id="PF16188"/>
    </source>
</evidence>
<dbReference type="GeneID" id="30149717"/>
<dbReference type="Proteomes" id="UP000094336">
    <property type="component" value="Unassembled WGS sequence"/>
</dbReference>
<sequence length="704" mass="77285">MSLRRAQCDNCTCSPGLLSRQNKRSISFAKQISLRRRSSQSPAPGTESTKTSRRTPSIFSFATCDQQTGEYDEMNTSNRLNALRRQMAAHDLAVYVVPSEDAHQSEYVSLADQRREFISGFSGSAGVAVVTRDIASLNAEPEGLAALSTDGRYFAQAANELDFNWTLLKQGAQGVPTWQEWTVAQAVQQAKDTGKETRIGMDPALVSHAQVQSLQKLLAEQKAENLVLLVGVKNLVDAIWEAFEPLPVRPLNPIKTLADQYTGETSVAKLATVRALLKENAASAIVVSALDQIAWCLNLRGSDVEYNPIFYAYLVVTEDAATLYADNSEDATRLGPSVQEYLAAISVTVKPYSAIWTDLPNLSKTVLLPSGSSWAVQSALTASTKAMRSPLDDLKSVKNAVELAGFASAHEKDGLALVKFFAWLEEELTVKCSLIDEVAAADKQLEFRQASGETFVGLSFETISSTGENAAVIHYAPKRGECKTINPDKIYLNDSGAQFLDGTTDTTRTLYFGDSKKLAPEQAANYTRVLQGNLALQEARFPEGTTGYQLDVLARQFLWSDALDYRHGTGHGLGCYLNVHEGPMGVGPRLSYNDVALKAGNVLSNEPGYYKDGDYGIRIENVMYVREVTGEDGSACRFGDKKFLEFVNVTMVPYCRKLIDVSLLSVAERAIIDAYHQKVWTTYEGKLDKGTYAHQWLKRETAPL</sequence>
<dbReference type="Pfam" id="PF16188">
    <property type="entry name" value="Peptidase_M24_C"/>
    <property type="match status" value="1"/>
</dbReference>
<dbReference type="InterPro" id="IPR050422">
    <property type="entry name" value="X-Pro_aminopeptidase_P"/>
</dbReference>
<dbReference type="GO" id="GO:0071281">
    <property type="term" value="P:cellular response to iron ion"/>
    <property type="evidence" value="ECO:0007669"/>
    <property type="project" value="EnsemblFungi"/>
</dbReference>
<keyword evidence="9" id="KW-0479">Metal-binding</keyword>